<feature type="compositionally biased region" description="Basic and acidic residues" evidence="11">
    <location>
        <begin position="32"/>
        <end position="48"/>
    </location>
</feature>
<evidence type="ECO:0000256" key="2">
    <source>
        <dbReference type="ARBA" id="ARBA00009262"/>
    </source>
</evidence>
<feature type="compositionally biased region" description="Low complexity" evidence="11">
    <location>
        <begin position="115"/>
        <end position="133"/>
    </location>
</feature>
<evidence type="ECO:0000256" key="7">
    <source>
        <dbReference type="ARBA" id="ARBA00022801"/>
    </source>
</evidence>
<keyword evidence="7 10" id="KW-0378">Hydrolase</keyword>
<evidence type="ECO:0000256" key="10">
    <source>
        <dbReference type="PROSITE-ProRule" id="PRU01389"/>
    </source>
</evidence>
<evidence type="ECO:0000256" key="8">
    <source>
        <dbReference type="ARBA" id="ARBA00023043"/>
    </source>
</evidence>
<dbReference type="GO" id="GO:0016787">
    <property type="term" value="F:hydrolase activity"/>
    <property type="evidence" value="ECO:0007669"/>
    <property type="project" value="UniProtKB-KW"/>
</dbReference>
<feature type="compositionally biased region" description="Basic and acidic residues" evidence="11">
    <location>
        <begin position="667"/>
        <end position="679"/>
    </location>
</feature>
<gene>
    <name evidence="13" type="ORF">Rhopal_006438-T1</name>
</gene>
<evidence type="ECO:0000256" key="3">
    <source>
        <dbReference type="ARBA" id="ARBA00022490"/>
    </source>
</evidence>
<feature type="region of interest" description="Disordered" evidence="11">
    <location>
        <begin position="32"/>
        <end position="60"/>
    </location>
</feature>
<dbReference type="PANTHER" id="PTHR16036:SF2">
    <property type="entry name" value="TRNA ENDONUCLEASE ANKZF1"/>
    <property type="match status" value="1"/>
</dbReference>
<sequence>MAHKLAPSALYCFQLPPALLDALRPRQLVLPDDHPLNARRQPENEPAHEPAPTPAPARGSYTCALTGASFPTLDGLKQHYHSDWYRYNVKLKLEGKPTPVSEDHFNRLIDNLTDSISGSDSSSDGASSASASDAESDTNLSRLLRKQHLSSASRPPAGTATANAAADEDADELDSAALSGPRSSLQWFEAPAYAPETQYGLARAALPAAGARKRALPGPGEEGRAVLDELRELQLSPSPSPSAQDDEAPERKWTLLMFGGGHFAGMVVQLRPKLVSRGKSKDKEREIVVLEKKTFHRYTTRRKQGGSQGANDSANGKAKSAGAMIRRYNEAMLNDEVRALLSDWRDDIAASELVFLRCSKNNYKTFFGYADDAPLQKGDQRVRGFGFPTKRPTINELMRSFMELTRLKVSHLSAEALAQLDADYLASITPAAPAPKPAPTAPPPSTAPATPAAPKLSKLEALERDRWLRLVDMVRKGRLDALVAFLDKYGPELESGEGSAWGSLPAWMDDARAQPTLLHVASAADQPRVVRYLLEDKRADPCALSAAAAPAGGAGRTPYELAGSRATRNEFRFVAFAHPDWVDWLGGARVPSGLDERVEREKERREAERREKARERERVRDEERAREDERVREAQERARVDERNAALLAAGSRGGPQRLGGGAPAPIRERDRAGLSEEQKMRVMREERARAAEARLKRLGG</sequence>
<dbReference type="PANTHER" id="PTHR16036">
    <property type="entry name" value="ANKYRIN REPEAT AND ZINC FINGER DOMAIN-CONTAINING PROTEIN 1"/>
    <property type="match status" value="1"/>
</dbReference>
<keyword evidence="14" id="KW-1185">Reference proteome</keyword>
<feature type="compositionally biased region" description="Basic and acidic residues" evidence="11">
    <location>
        <begin position="595"/>
        <end position="644"/>
    </location>
</feature>
<feature type="domain" description="VLRF1" evidence="12">
    <location>
        <begin position="249"/>
        <end position="407"/>
    </location>
</feature>
<feature type="active site" evidence="10">
    <location>
        <position position="308"/>
    </location>
</feature>
<keyword evidence="8" id="KW-0040">ANK repeat</keyword>
<evidence type="ECO:0000256" key="1">
    <source>
        <dbReference type="ARBA" id="ARBA00004496"/>
    </source>
</evidence>
<comment type="domain">
    <text evidence="10">The VLRF1 domain mediates binding to the 60S ribosomal subunit.</text>
</comment>
<evidence type="ECO:0000256" key="6">
    <source>
        <dbReference type="ARBA" id="ARBA00022759"/>
    </source>
</evidence>
<feature type="region of interest" description="Disordered" evidence="11">
    <location>
        <begin position="115"/>
        <end position="178"/>
    </location>
</feature>
<keyword evidence="6 10" id="KW-0255">Endonuclease</keyword>
<protein>
    <recommendedName>
        <fullName evidence="12">VLRF1 domain-containing protein</fullName>
    </recommendedName>
</protein>
<comment type="subcellular location">
    <subcellularLocation>
        <location evidence="1">Cytoplasm</location>
    </subcellularLocation>
</comment>
<dbReference type="GO" id="GO:0036503">
    <property type="term" value="P:ERAD pathway"/>
    <property type="evidence" value="ECO:0007669"/>
    <property type="project" value="TreeGrafter"/>
</dbReference>
<evidence type="ECO:0000259" key="12">
    <source>
        <dbReference type="PROSITE" id="PS52044"/>
    </source>
</evidence>
<dbReference type="Pfam" id="PF18826">
    <property type="entry name" value="bVLRF1"/>
    <property type="match status" value="1"/>
</dbReference>
<proteinExistence type="inferred from homology"/>
<keyword evidence="4 10" id="KW-0540">Nuclease</keyword>
<dbReference type="InterPro" id="IPR041175">
    <property type="entry name" value="VLRF1/Vms1"/>
</dbReference>
<keyword evidence="3 10" id="KW-0963">Cytoplasm</keyword>
<evidence type="ECO:0000256" key="5">
    <source>
        <dbReference type="ARBA" id="ARBA00022737"/>
    </source>
</evidence>
<comment type="similarity">
    <text evidence="2 10">Belongs to the ANKZF1/VMS1 family.</text>
</comment>
<organism evidence="13 14">
    <name type="scientific">Rhodotorula paludigena</name>
    <dbReference type="NCBI Taxonomy" id="86838"/>
    <lineage>
        <taxon>Eukaryota</taxon>
        <taxon>Fungi</taxon>
        <taxon>Dikarya</taxon>
        <taxon>Basidiomycota</taxon>
        <taxon>Pucciniomycotina</taxon>
        <taxon>Microbotryomycetes</taxon>
        <taxon>Sporidiobolales</taxon>
        <taxon>Sporidiobolaceae</taxon>
        <taxon>Rhodotorula</taxon>
    </lineage>
</organism>
<dbReference type="InterPro" id="IPR047139">
    <property type="entry name" value="ANKZ1/VMS1"/>
</dbReference>
<evidence type="ECO:0000256" key="4">
    <source>
        <dbReference type="ARBA" id="ARBA00022722"/>
    </source>
</evidence>
<evidence type="ECO:0000256" key="11">
    <source>
        <dbReference type="SAM" id="MobiDB-lite"/>
    </source>
</evidence>
<name>A0AAV5GSA3_9BASI</name>
<dbReference type="Proteomes" id="UP001342314">
    <property type="component" value="Unassembled WGS sequence"/>
</dbReference>
<feature type="region of interest" description="Disordered" evidence="11">
    <location>
        <begin position="298"/>
        <end position="318"/>
    </location>
</feature>
<feature type="compositionally biased region" description="Pro residues" evidence="11">
    <location>
        <begin position="433"/>
        <end position="446"/>
    </location>
</feature>
<comment type="caution">
    <text evidence="13">The sequence shown here is derived from an EMBL/GenBank/DDBJ whole genome shotgun (WGS) entry which is preliminary data.</text>
</comment>
<dbReference type="PROSITE" id="PS52044">
    <property type="entry name" value="VLRF1"/>
    <property type="match status" value="1"/>
</dbReference>
<keyword evidence="5" id="KW-0677">Repeat</keyword>
<dbReference type="EMBL" id="BQKY01000014">
    <property type="protein sequence ID" value="GJN93384.1"/>
    <property type="molecule type" value="Genomic_DNA"/>
</dbReference>
<reference evidence="13 14" key="1">
    <citation type="submission" date="2021-12" db="EMBL/GenBank/DDBJ databases">
        <title>High titer production of polyol ester of fatty acids by Rhodotorula paludigena BS15 towards product separation-free biomass refinery.</title>
        <authorList>
            <person name="Mano J."/>
            <person name="Ono H."/>
            <person name="Tanaka T."/>
            <person name="Naito K."/>
            <person name="Sushida H."/>
            <person name="Ike M."/>
            <person name="Tokuyasu K."/>
            <person name="Kitaoka M."/>
        </authorList>
    </citation>
    <scope>NUCLEOTIDE SEQUENCE [LARGE SCALE GENOMIC DNA]</scope>
    <source>
        <strain evidence="13 14">BS15</strain>
    </source>
</reference>
<evidence type="ECO:0000313" key="14">
    <source>
        <dbReference type="Proteomes" id="UP001342314"/>
    </source>
</evidence>
<accession>A0AAV5GSA3</accession>
<dbReference type="AlphaFoldDB" id="A0AAV5GSA3"/>
<feature type="region of interest" description="Disordered" evidence="11">
    <location>
        <begin position="595"/>
        <end position="679"/>
    </location>
</feature>
<dbReference type="GO" id="GO:0005737">
    <property type="term" value="C:cytoplasm"/>
    <property type="evidence" value="ECO:0007669"/>
    <property type="project" value="UniProtKB-SubCell"/>
</dbReference>
<evidence type="ECO:0000313" key="13">
    <source>
        <dbReference type="EMBL" id="GJN93384.1"/>
    </source>
</evidence>
<dbReference type="GO" id="GO:0004519">
    <property type="term" value="F:endonuclease activity"/>
    <property type="evidence" value="ECO:0007669"/>
    <property type="project" value="UniProtKB-KW"/>
</dbReference>
<evidence type="ECO:0000256" key="9">
    <source>
        <dbReference type="ARBA" id="ARBA00023054"/>
    </source>
</evidence>
<keyword evidence="9" id="KW-0175">Coiled coil</keyword>
<feature type="region of interest" description="Disordered" evidence="11">
    <location>
        <begin position="433"/>
        <end position="456"/>
    </location>
</feature>
<feature type="compositionally biased region" description="Gly residues" evidence="11">
    <location>
        <begin position="652"/>
        <end position="663"/>
    </location>
</feature>